<dbReference type="CDD" id="cd03136">
    <property type="entry name" value="GATase1_AraC_ArgR_like"/>
    <property type="match status" value="1"/>
</dbReference>
<evidence type="ECO:0000256" key="2">
    <source>
        <dbReference type="ARBA" id="ARBA00023125"/>
    </source>
</evidence>
<evidence type="ECO:0000313" key="7">
    <source>
        <dbReference type="Proteomes" id="UP001279642"/>
    </source>
</evidence>
<dbReference type="Gene3D" id="1.10.10.60">
    <property type="entry name" value="Homeodomain-like"/>
    <property type="match status" value="1"/>
</dbReference>
<dbReference type="PRINTS" id="PR00032">
    <property type="entry name" value="HTHARAC"/>
</dbReference>
<dbReference type="InterPro" id="IPR018060">
    <property type="entry name" value="HTH_AraC"/>
</dbReference>
<dbReference type="Gene3D" id="3.40.50.880">
    <property type="match status" value="1"/>
</dbReference>
<accession>A0ABU5E5K8</accession>
<feature type="domain" description="HTH araC/xylS-type" evidence="5">
    <location>
        <begin position="224"/>
        <end position="322"/>
    </location>
</feature>
<evidence type="ECO:0000313" key="6">
    <source>
        <dbReference type="EMBL" id="MDY0881550.1"/>
    </source>
</evidence>
<dbReference type="InterPro" id="IPR029062">
    <property type="entry name" value="Class_I_gatase-like"/>
</dbReference>
<keyword evidence="3" id="KW-0804">Transcription</keyword>
<dbReference type="PROSITE" id="PS00041">
    <property type="entry name" value="HTH_ARAC_FAMILY_1"/>
    <property type="match status" value="1"/>
</dbReference>
<feature type="region of interest" description="Disordered" evidence="4">
    <location>
        <begin position="190"/>
        <end position="220"/>
    </location>
</feature>
<dbReference type="InterPro" id="IPR020449">
    <property type="entry name" value="Tscrpt_reg_AraC-type_HTH"/>
</dbReference>
<keyword evidence="1" id="KW-0805">Transcription regulation</keyword>
<feature type="compositionally biased region" description="Basic and acidic residues" evidence="4">
    <location>
        <begin position="203"/>
        <end position="215"/>
    </location>
</feature>
<comment type="caution">
    <text evidence="6">The sequence shown here is derived from an EMBL/GenBank/DDBJ whole genome shotgun (WGS) entry which is preliminary data.</text>
</comment>
<evidence type="ECO:0000256" key="3">
    <source>
        <dbReference type="ARBA" id="ARBA00023163"/>
    </source>
</evidence>
<dbReference type="SUPFAM" id="SSF52317">
    <property type="entry name" value="Class I glutamine amidotransferase-like"/>
    <property type="match status" value="1"/>
</dbReference>
<evidence type="ECO:0000256" key="1">
    <source>
        <dbReference type="ARBA" id="ARBA00023015"/>
    </source>
</evidence>
<dbReference type="InterPro" id="IPR002818">
    <property type="entry name" value="DJ-1/PfpI"/>
</dbReference>
<proteinExistence type="predicted"/>
<reference evidence="6 7" key="1">
    <citation type="journal article" date="2016" name="Antonie Van Leeuwenhoek">
        <title>Dongia soli sp. nov., isolated from soil from Dokdo, Korea.</title>
        <authorList>
            <person name="Kim D.U."/>
            <person name="Lee H."/>
            <person name="Kim H."/>
            <person name="Kim S.G."/>
            <person name="Ka J.O."/>
        </authorList>
    </citation>
    <scope>NUCLEOTIDE SEQUENCE [LARGE SCALE GENOMIC DNA]</scope>
    <source>
        <strain evidence="6 7">D78</strain>
    </source>
</reference>
<dbReference type="Pfam" id="PF12833">
    <property type="entry name" value="HTH_18"/>
    <property type="match status" value="1"/>
</dbReference>
<dbReference type="InterPro" id="IPR009057">
    <property type="entry name" value="Homeodomain-like_sf"/>
</dbReference>
<dbReference type="RefSeq" id="WP_320506609.1">
    <property type="nucleotide sequence ID" value="NZ_JAXCLW010000001.1"/>
</dbReference>
<gene>
    <name evidence="6" type="ORF">SMD27_01715</name>
</gene>
<keyword evidence="2" id="KW-0238">DNA-binding</keyword>
<protein>
    <submittedName>
        <fullName evidence="6">GlxA family transcriptional regulator</fullName>
    </submittedName>
</protein>
<dbReference type="PANTHER" id="PTHR43130:SF3">
    <property type="entry name" value="HTH-TYPE TRANSCRIPTIONAL REGULATOR RV1931C"/>
    <property type="match status" value="1"/>
</dbReference>
<dbReference type="EMBL" id="JAXCLW010000001">
    <property type="protein sequence ID" value="MDY0881550.1"/>
    <property type="molecule type" value="Genomic_DNA"/>
</dbReference>
<evidence type="ECO:0000259" key="5">
    <source>
        <dbReference type="PROSITE" id="PS01124"/>
    </source>
</evidence>
<dbReference type="PROSITE" id="PS01124">
    <property type="entry name" value="HTH_ARAC_FAMILY_2"/>
    <property type="match status" value="1"/>
</dbReference>
<organism evidence="6 7">
    <name type="scientific">Dongia soli</name>
    <dbReference type="NCBI Taxonomy" id="600628"/>
    <lineage>
        <taxon>Bacteria</taxon>
        <taxon>Pseudomonadati</taxon>
        <taxon>Pseudomonadota</taxon>
        <taxon>Alphaproteobacteria</taxon>
        <taxon>Rhodospirillales</taxon>
        <taxon>Dongiaceae</taxon>
        <taxon>Dongia</taxon>
    </lineage>
</organism>
<dbReference type="PANTHER" id="PTHR43130">
    <property type="entry name" value="ARAC-FAMILY TRANSCRIPTIONAL REGULATOR"/>
    <property type="match status" value="1"/>
</dbReference>
<dbReference type="SUPFAM" id="SSF46689">
    <property type="entry name" value="Homeodomain-like"/>
    <property type="match status" value="2"/>
</dbReference>
<dbReference type="Proteomes" id="UP001279642">
    <property type="component" value="Unassembled WGS sequence"/>
</dbReference>
<evidence type="ECO:0000256" key="4">
    <source>
        <dbReference type="SAM" id="MobiDB-lite"/>
    </source>
</evidence>
<keyword evidence="7" id="KW-1185">Reference proteome</keyword>
<sequence length="351" mass="38769">MPRKVAFLLCPDFSNLGLALVVETLFVGNWLAQQQVFEWAILSADGAPVRASNNMQVPVDGSLPAENTFQTIFVLASFNPKQHAKDQRVTNWLRRMARFGVEIGGIETGSEILAAAGLLDDYEVAAHWDNLEGFQERYPNTKAKPILYKIDRGRLTCAGATAILDMMLQWMSLHGEADLAEEIGQHMLMGRQRSGAQEQGSSEARDDGLRSDGNKAESGGQAIRRAVAIMRDAIEEPLSCGEIAAMVGLSQRQLQRHFQHHLGTTLTREYTRIRLAKAHQLLQQTDLPVTEVAMGCGFTSLENFSRVYRSVFGCSPSADRRQTTNAPVFRRKGVTNLAGKSQPSLQSPTLR</sequence>
<dbReference type="InterPro" id="IPR018062">
    <property type="entry name" value="HTH_AraC-typ_CS"/>
</dbReference>
<name>A0ABU5E5K8_9PROT</name>
<dbReference type="InterPro" id="IPR052158">
    <property type="entry name" value="INH-QAR"/>
</dbReference>
<dbReference type="Pfam" id="PF01965">
    <property type="entry name" value="DJ-1_PfpI"/>
    <property type="match status" value="1"/>
</dbReference>
<dbReference type="SMART" id="SM00342">
    <property type="entry name" value="HTH_ARAC"/>
    <property type="match status" value="1"/>
</dbReference>